<evidence type="ECO:0000313" key="4">
    <source>
        <dbReference type="Proteomes" id="UP000034539"/>
    </source>
</evidence>
<evidence type="ECO:0000256" key="1">
    <source>
        <dbReference type="SAM" id="Phobius"/>
    </source>
</evidence>
<keyword evidence="1" id="KW-0472">Membrane</keyword>
<dbReference type="InterPro" id="IPR013216">
    <property type="entry name" value="Methyltransf_11"/>
</dbReference>
<dbReference type="EMBL" id="LBXN01000057">
    <property type="protein sequence ID" value="KKR31915.1"/>
    <property type="molecule type" value="Genomic_DNA"/>
</dbReference>
<dbReference type="Gene3D" id="3.40.50.150">
    <property type="entry name" value="Vaccinia Virus protein VP39"/>
    <property type="match status" value="1"/>
</dbReference>
<comment type="caution">
    <text evidence="3">The sequence shown here is derived from an EMBL/GenBank/DDBJ whole genome shotgun (WGS) entry which is preliminary data.</text>
</comment>
<feature type="domain" description="Methyltransferase type 11" evidence="2">
    <location>
        <begin position="36"/>
        <end position="112"/>
    </location>
</feature>
<dbReference type="CDD" id="cd02440">
    <property type="entry name" value="AdoMet_MTases"/>
    <property type="match status" value="1"/>
</dbReference>
<protein>
    <submittedName>
        <fullName evidence="3">WsaE</fullName>
    </submittedName>
</protein>
<keyword evidence="1" id="KW-0812">Transmembrane</keyword>
<reference evidence="3 4" key="1">
    <citation type="journal article" date="2015" name="Nature">
        <title>rRNA introns, odd ribosomes, and small enigmatic genomes across a large radiation of phyla.</title>
        <authorList>
            <person name="Brown C.T."/>
            <person name="Hug L.A."/>
            <person name="Thomas B.C."/>
            <person name="Sharon I."/>
            <person name="Castelle C.J."/>
            <person name="Singh A."/>
            <person name="Wilkins M.J."/>
            <person name="Williams K.H."/>
            <person name="Banfield J.F."/>
        </authorList>
    </citation>
    <scope>NUCLEOTIDE SEQUENCE [LARGE SCALE GENOMIC DNA]</scope>
</reference>
<dbReference type="InterPro" id="IPR029063">
    <property type="entry name" value="SAM-dependent_MTases_sf"/>
</dbReference>
<feature type="transmembrane region" description="Helical" evidence="1">
    <location>
        <begin position="215"/>
        <end position="235"/>
    </location>
</feature>
<name>A0A0G0SAX8_9BACT</name>
<evidence type="ECO:0000313" key="3">
    <source>
        <dbReference type="EMBL" id="KKR31915.1"/>
    </source>
</evidence>
<keyword evidence="1" id="KW-1133">Transmembrane helix</keyword>
<dbReference type="PATRIC" id="fig|1618450.3.peg.1062"/>
<accession>A0A0G0SAX8</accession>
<proteinExistence type="predicted"/>
<dbReference type="AlphaFoldDB" id="A0A0G0SAX8"/>
<dbReference type="Pfam" id="PF08241">
    <property type="entry name" value="Methyltransf_11"/>
    <property type="match status" value="1"/>
</dbReference>
<dbReference type="SUPFAM" id="SSF53335">
    <property type="entry name" value="S-adenosyl-L-methionine-dependent methyltransferases"/>
    <property type="match status" value="1"/>
</dbReference>
<evidence type="ECO:0000259" key="2">
    <source>
        <dbReference type="Pfam" id="PF08241"/>
    </source>
</evidence>
<dbReference type="GO" id="GO:0008757">
    <property type="term" value="F:S-adenosylmethionine-dependent methyltransferase activity"/>
    <property type="evidence" value="ECO:0007669"/>
    <property type="project" value="InterPro"/>
</dbReference>
<sequence length="249" mass="29290">MNIFRFWKQHPEVSLRYYPIVSEITRLGLMESSIMEIGSGDLGIAPYLGRKVIGIDSNFSSFEYEDLIKILGDASDMSFRDNSFDIVICTDVLEHIPRDKREKVITELIRITGKALFLGFPSGEAAYQQDKKLSLSYKQFLSKIDDTRYRERRSGQEKKFFEEHLTNGLPDTEEVKAQVYKALQKSGKKAEIKINGNENLNLRRFMMWGWMTNNFLIDILFRKVFLLFIPLFRIIDREPYYRRMLIIKI</sequence>
<gene>
    <name evidence="3" type="ORF">UT63_C0057G0003</name>
</gene>
<dbReference type="Proteomes" id="UP000034539">
    <property type="component" value="Unassembled WGS sequence"/>
</dbReference>
<organism evidence="3 4">
    <name type="scientific">Candidatus Gottesmanbacteria bacterium GW2011_GWC2_39_8</name>
    <dbReference type="NCBI Taxonomy" id="1618450"/>
    <lineage>
        <taxon>Bacteria</taxon>
        <taxon>Candidatus Gottesmaniibacteriota</taxon>
    </lineage>
</organism>